<evidence type="ECO:0000256" key="11">
    <source>
        <dbReference type="ARBA" id="ARBA00023268"/>
    </source>
</evidence>
<dbReference type="InterPro" id="IPR004794">
    <property type="entry name" value="Eubact_RibD"/>
</dbReference>
<dbReference type="Gene3D" id="3.40.140.10">
    <property type="entry name" value="Cytidine Deaminase, domain 2"/>
    <property type="match status" value="1"/>
</dbReference>
<dbReference type="SUPFAM" id="SSF53597">
    <property type="entry name" value="Dihydrofolate reductase-like"/>
    <property type="match status" value="1"/>
</dbReference>
<dbReference type="CDD" id="cd01284">
    <property type="entry name" value="Riboflavin_deaminase-reductase"/>
    <property type="match status" value="1"/>
</dbReference>
<dbReference type="PROSITE" id="PS00903">
    <property type="entry name" value="CYT_DCMP_DEAMINASES_1"/>
    <property type="match status" value="1"/>
</dbReference>
<dbReference type="InterPro" id="IPR016193">
    <property type="entry name" value="Cytidine_deaminase-like"/>
</dbReference>
<dbReference type="Proteomes" id="UP001549184">
    <property type="component" value="Unassembled WGS sequence"/>
</dbReference>
<keyword evidence="11" id="KW-0511">Multifunctional enzyme</keyword>
<keyword evidence="12 14" id="KW-0378">Hydrolase</keyword>
<dbReference type="PROSITE" id="PS51747">
    <property type="entry name" value="CYT_DCMP_DEAMINASES_2"/>
    <property type="match status" value="1"/>
</dbReference>
<keyword evidence="15" id="KW-1185">Reference proteome</keyword>
<sequence length="366" mass="39677">MATPFTAIDHVHMAHALRLAGLGLYTTHPNPRVGCVIAHDDRVVGAGYHRRAGEPHAEVHALREAGEQARGATAYVTLEPCAHHGRTPPCADALIAAGVSRVVIAAEDPFPQVAGRGIGKLRDAGITVGTGLMRDAARELNIGFFSRIERGRPWVRVKLAMSLDGRTALANGESKWITGEAARADVQRWRARSSAIFTGSGTVLADNPRLTVRLPEGEAFTPPWRVVLDNRLRTPPNSHVLDGAMPTLVLHNEQYTPVDQRFQAVELAVVAEKGGAMDLHAVMDELARRHVSEVHVEAGPSLCGSLFAAGLVDELLLYVAPVLLGDNAQPLLGLPSLTDMASRWKLRTIDRRVLDEDMRLLMRPVL</sequence>
<dbReference type="EC" id="3.5.4.26" evidence="12"/>
<evidence type="ECO:0000256" key="1">
    <source>
        <dbReference type="ARBA" id="ARBA00002151"/>
    </source>
</evidence>
<evidence type="ECO:0000256" key="6">
    <source>
        <dbReference type="ARBA" id="ARBA00022619"/>
    </source>
</evidence>
<dbReference type="SUPFAM" id="SSF53927">
    <property type="entry name" value="Cytidine deaminase-like"/>
    <property type="match status" value="1"/>
</dbReference>
<evidence type="ECO:0000256" key="7">
    <source>
        <dbReference type="ARBA" id="ARBA00022723"/>
    </source>
</evidence>
<comment type="caution">
    <text evidence="14">The sequence shown here is derived from an EMBL/GenBank/DDBJ whole genome shotgun (WGS) entry which is preliminary data.</text>
</comment>
<evidence type="ECO:0000256" key="4">
    <source>
        <dbReference type="ARBA" id="ARBA00005259"/>
    </source>
</evidence>
<dbReference type="InterPro" id="IPR024072">
    <property type="entry name" value="DHFR-like_dom_sf"/>
</dbReference>
<dbReference type="InterPro" id="IPR002125">
    <property type="entry name" value="CMP_dCMP_dom"/>
</dbReference>
<dbReference type="PANTHER" id="PTHR38011">
    <property type="entry name" value="DIHYDROFOLATE REDUCTASE FAMILY PROTEIN (AFU_ORTHOLOGUE AFUA_8G06820)"/>
    <property type="match status" value="1"/>
</dbReference>
<dbReference type="InterPro" id="IPR002734">
    <property type="entry name" value="RibDG_C"/>
</dbReference>
<keyword evidence="9 12" id="KW-0521">NADP</keyword>
<dbReference type="InterPro" id="IPR011549">
    <property type="entry name" value="RibD_C"/>
</dbReference>
<dbReference type="PIRSF" id="PIRSF006769">
    <property type="entry name" value="RibD"/>
    <property type="match status" value="1"/>
</dbReference>
<dbReference type="EC" id="1.1.1.193" evidence="12"/>
<comment type="similarity">
    <text evidence="4 12">In the N-terminal section; belongs to the cytidine and deoxycytidylate deaminase family.</text>
</comment>
<name>A0ABV2JV30_9GAMM</name>
<keyword evidence="6 12" id="KW-0686">Riboflavin biosynthesis</keyword>
<evidence type="ECO:0000256" key="9">
    <source>
        <dbReference type="ARBA" id="ARBA00022857"/>
    </source>
</evidence>
<protein>
    <recommendedName>
        <fullName evidence="12">Riboflavin biosynthesis protein RibD</fullName>
    </recommendedName>
    <domain>
        <recommendedName>
            <fullName evidence="12">Diaminohydroxyphosphoribosylaminopyrimidine deaminase</fullName>
            <shortName evidence="12">DRAP deaminase</shortName>
            <ecNumber evidence="12">3.5.4.26</ecNumber>
        </recommendedName>
        <alternativeName>
            <fullName evidence="12">Riboflavin-specific deaminase</fullName>
        </alternativeName>
    </domain>
    <domain>
        <recommendedName>
            <fullName evidence="12">5-amino-6-(5-phosphoribosylamino)uracil reductase</fullName>
            <ecNumber evidence="12">1.1.1.193</ecNumber>
        </recommendedName>
        <alternativeName>
            <fullName evidence="12">HTP reductase</fullName>
        </alternativeName>
    </domain>
</protein>
<feature type="domain" description="CMP/dCMP-type deaminase" evidence="13">
    <location>
        <begin position="7"/>
        <end position="129"/>
    </location>
</feature>
<dbReference type="PANTHER" id="PTHR38011:SF7">
    <property type="entry name" value="2,5-DIAMINO-6-RIBOSYLAMINO-4(3H)-PYRIMIDINONE 5'-PHOSPHATE REDUCTASE"/>
    <property type="match status" value="1"/>
</dbReference>
<comment type="catalytic activity">
    <reaction evidence="12">
        <text>5-amino-6-(5-phospho-D-ribitylamino)uracil + NADP(+) = 5-amino-6-(5-phospho-D-ribosylamino)uracil + NADPH + H(+)</text>
        <dbReference type="Rhea" id="RHEA:17845"/>
        <dbReference type="ChEBI" id="CHEBI:15378"/>
        <dbReference type="ChEBI" id="CHEBI:57783"/>
        <dbReference type="ChEBI" id="CHEBI:58349"/>
        <dbReference type="ChEBI" id="CHEBI:58421"/>
        <dbReference type="ChEBI" id="CHEBI:58453"/>
        <dbReference type="EC" id="1.1.1.193"/>
    </reaction>
</comment>
<accession>A0ABV2JV30</accession>
<evidence type="ECO:0000256" key="3">
    <source>
        <dbReference type="ARBA" id="ARBA00004910"/>
    </source>
</evidence>
<comment type="catalytic activity">
    <reaction evidence="12">
        <text>2,5-diamino-6-hydroxy-4-(5-phosphoribosylamino)-pyrimidine + H2O + H(+) = 5-amino-6-(5-phospho-D-ribosylamino)uracil + NH4(+)</text>
        <dbReference type="Rhea" id="RHEA:21868"/>
        <dbReference type="ChEBI" id="CHEBI:15377"/>
        <dbReference type="ChEBI" id="CHEBI:15378"/>
        <dbReference type="ChEBI" id="CHEBI:28938"/>
        <dbReference type="ChEBI" id="CHEBI:58453"/>
        <dbReference type="ChEBI" id="CHEBI:58614"/>
        <dbReference type="EC" id="3.5.4.26"/>
    </reaction>
</comment>
<dbReference type="InterPro" id="IPR016192">
    <property type="entry name" value="APOBEC/CMP_deaminase_Zn-bd"/>
</dbReference>
<gene>
    <name evidence="14" type="ORF">ABIC75_002417</name>
</gene>
<dbReference type="Pfam" id="PF01872">
    <property type="entry name" value="RibD_C"/>
    <property type="match status" value="1"/>
</dbReference>
<reference evidence="14 15" key="1">
    <citation type="submission" date="2024-06" db="EMBL/GenBank/DDBJ databases">
        <title>Sorghum-associated microbial communities from plants grown in Nebraska, USA.</title>
        <authorList>
            <person name="Schachtman D."/>
        </authorList>
    </citation>
    <scope>NUCLEOTIDE SEQUENCE [LARGE SCALE GENOMIC DNA]</scope>
    <source>
        <strain evidence="14 15">1073</strain>
    </source>
</reference>
<dbReference type="NCBIfam" id="TIGR00326">
    <property type="entry name" value="eubact_ribD"/>
    <property type="match status" value="1"/>
</dbReference>
<evidence type="ECO:0000313" key="15">
    <source>
        <dbReference type="Proteomes" id="UP001549184"/>
    </source>
</evidence>
<comment type="cofactor">
    <cofactor evidence="12">
        <name>Zn(2+)</name>
        <dbReference type="ChEBI" id="CHEBI:29105"/>
    </cofactor>
    <text evidence="12">Binds 1 zinc ion.</text>
</comment>
<evidence type="ECO:0000256" key="2">
    <source>
        <dbReference type="ARBA" id="ARBA00004882"/>
    </source>
</evidence>
<evidence type="ECO:0000256" key="12">
    <source>
        <dbReference type="PIRNR" id="PIRNR006769"/>
    </source>
</evidence>
<dbReference type="EMBL" id="JBEPMU010000003">
    <property type="protein sequence ID" value="MET3652685.1"/>
    <property type="molecule type" value="Genomic_DNA"/>
</dbReference>
<keyword evidence="10 12" id="KW-0560">Oxidoreductase</keyword>
<dbReference type="NCBIfam" id="TIGR00227">
    <property type="entry name" value="ribD_Cterm"/>
    <property type="match status" value="1"/>
</dbReference>
<dbReference type="InterPro" id="IPR050765">
    <property type="entry name" value="Riboflavin_Biosynth_HTPR"/>
</dbReference>
<dbReference type="Gene3D" id="3.40.430.10">
    <property type="entry name" value="Dihydrofolate Reductase, subunit A"/>
    <property type="match status" value="1"/>
</dbReference>
<dbReference type="GO" id="GO:0008835">
    <property type="term" value="F:diaminohydroxyphosphoribosylaminopyrimidine deaminase activity"/>
    <property type="evidence" value="ECO:0007669"/>
    <property type="project" value="UniProtKB-EC"/>
</dbReference>
<comment type="similarity">
    <text evidence="5 12">In the C-terminal section; belongs to the HTP reductase family.</text>
</comment>
<comment type="pathway">
    <text evidence="3 12">Cofactor biosynthesis; riboflavin biosynthesis; 5-amino-6-(D-ribitylamino)uracil from GTP: step 3/4.</text>
</comment>
<evidence type="ECO:0000259" key="13">
    <source>
        <dbReference type="PROSITE" id="PS51747"/>
    </source>
</evidence>
<proteinExistence type="inferred from homology"/>
<dbReference type="Pfam" id="PF00383">
    <property type="entry name" value="dCMP_cyt_deam_1"/>
    <property type="match status" value="1"/>
</dbReference>
<keyword evidence="7 12" id="KW-0479">Metal-binding</keyword>
<evidence type="ECO:0000256" key="5">
    <source>
        <dbReference type="ARBA" id="ARBA00007417"/>
    </source>
</evidence>
<comment type="function">
    <text evidence="1 12">Converts 2,5-diamino-6-(ribosylamino)-4(3h)-pyrimidinone 5'-phosphate into 5-amino-6-(ribosylamino)-2,4(1h,3h)-pyrimidinedione 5'-phosphate.</text>
</comment>
<comment type="pathway">
    <text evidence="2 12">Cofactor biosynthesis; riboflavin biosynthesis; 5-amino-6-(D-ribitylamino)uracil from GTP: step 2/4.</text>
</comment>
<dbReference type="GO" id="GO:0008703">
    <property type="term" value="F:5-amino-6-(5-phosphoribosylamino)uracil reductase activity"/>
    <property type="evidence" value="ECO:0007669"/>
    <property type="project" value="UniProtKB-EC"/>
</dbReference>
<evidence type="ECO:0000256" key="8">
    <source>
        <dbReference type="ARBA" id="ARBA00022833"/>
    </source>
</evidence>
<organism evidence="14 15">
    <name type="scientific">Dyella japonica</name>
    <dbReference type="NCBI Taxonomy" id="231455"/>
    <lineage>
        <taxon>Bacteria</taxon>
        <taxon>Pseudomonadati</taxon>
        <taxon>Pseudomonadota</taxon>
        <taxon>Gammaproteobacteria</taxon>
        <taxon>Lysobacterales</taxon>
        <taxon>Rhodanobacteraceae</taxon>
        <taxon>Dyella</taxon>
    </lineage>
</organism>
<evidence type="ECO:0000313" key="14">
    <source>
        <dbReference type="EMBL" id="MET3652685.1"/>
    </source>
</evidence>
<evidence type="ECO:0000256" key="10">
    <source>
        <dbReference type="ARBA" id="ARBA00023002"/>
    </source>
</evidence>
<keyword evidence="8 12" id="KW-0862">Zinc</keyword>